<protein>
    <submittedName>
        <fullName evidence="2">Putative DNA-binding protein</fullName>
    </submittedName>
</protein>
<keyword evidence="2" id="KW-0238">DNA-binding</keyword>
<dbReference type="SUPFAM" id="SSF47413">
    <property type="entry name" value="lambda repressor-like DNA-binding domains"/>
    <property type="match status" value="1"/>
</dbReference>
<dbReference type="CDD" id="cd00093">
    <property type="entry name" value="HTH_XRE"/>
    <property type="match status" value="1"/>
</dbReference>
<dbReference type="GO" id="GO:0045892">
    <property type="term" value="P:negative regulation of DNA-templated transcription"/>
    <property type="evidence" value="ECO:0007669"/>
    <property type="project" value="InterPro"/>
</dbReference>
<accession>A0A212IY28</accession>
<sequence length="124" mass="14095">MTTMSDPSNSFERQMRRVYAITGARTQVELAALLDIKQSTIANSKKRRNVPDRWLIRLLCRLNVNPDWILTGKGTRYLAVASDAGVGDALGVLRNFPTRALVEELLRRIDTLERDRKILESLGR</sequence>
<organism evidence="2">
    <name type="scientific">uncultured delta proteobacterium</name>
    <dbReference type="NCBI Taxonomy" id="34034"/>
    <lineage>
        <taxon>Bacteria</taxon>
        <taxon>Deltaproteobacteria</taxon>
        <taxon>environmental samples</taxon>
    </lineage>
</organism>
<proteinExistence type="predicted"/>
<evidence type="ECO:0000313" key="2">
    <source>
        <dbReference type="EMBL" id="SBV92129.1"/>
    </source>
</evidence>
<dbReference type="InterPro" id="IPR001387">
    <property type="entry name" value="Cro/C1-type_HTH"/>
</dbReference>
<dbReference type="GO" id="GO:0003677">
    <property type="term" value="F:DNA binding"/>
    <property type="evidence" value="ECO:0007669"/>
    <property type="project" value="UniProtKB-KW"/>
</dbReference>
<evidence type="ECO:0000259" key="1">
    <source>
        <dbReference type="Pfam" id="PF07022"/>
    </source>
</evidence>
<gene>
    <name evidence="2" type="ORF">KL86DPRO_10309</name>
</gene>
<dbReference type="EMBL" id="FLUQ01000001">
    <property type="protein sequence ID" value="SBV92129.1"/>
    <property type="molecule type" value="Genomic_DNA"/>
</dbReference>
<reference evidence="2" key="1">
    <citation type="submission" date="2016-04" db="EMBL/GenBank/DDBJ databases">
        <authorList>
            <person name="Evans L.H."/>
            <person name="Alamgir A."/>
            <person name="Owens N."/>
            <person name="Weber N.D."/>
            <person name="Virtaneva K."/>
            <person name="Barbian K."/>
            <person name="Babar A."/>
            <person name="Rosenke K."/>
        </authorList>
    </citation>
    <scope>NUCLEOTIDE SEQUENCE</scope>
    <source>
        <strain evidence="2">86</strain>
    </source>
</reference>
<feature type="domain" description="Bacteriophage CI repressor N-terminal" evidence="1">
    <location>
        <begin position="16"/>
        <end position="76"/>
    </location>
</feature>
<dbReference type="Pfam" id="PF07022">
    <property type="entry name" value="Phage_CI_repr"/>
    <property type="match status" value="1"/>
</dbReference>
<dbReference type="Gene3D" id="1.10.260.40">
    <property type="entry name" value="lambda repressor-like DNA-binding domains"/>
    <property type="match status" value="1"/>
</dbReference>
<name>A0A212IY28_9DELT</name>
<dbReference type="InterPro" id="IPR010744">
    <property type="entry name" value="Phage_CI_N"/>
</dbReference>
<dbReference type="InterPro" id="IPR010982">
    <property type="entry name" value="Lambda_DNA-bd_dom_sf"/>
</dbReference>
<dbReference type="AlphaFoldDB" id="A0A212IY28"/>